<keyword evidence="3" id="KW-0804">Transcription</keyword>
<dbReference type="SUPFAM" id="SSF46689">
    <property type="entry name" value="Homeodomain-like"/>
    <property type="match status" value="1"/>
</dbReference>
<comment type="caution">
    <text evidence="6">The sequence shown here is derived from an EMBL/GenBank/DDBJ whole genome shotgun (WGS) entry which is preliminary data.</text>
</comment>
<feature type="domain" description="HTH tetR-type" evidence="5">
    <location>
        <begin position="6"/>
        <end position="66"/>
    </location>
</feature>
<evidence type="ECO:0000313" key="6">
    <source>
        <dbReference type="EMBL" id="GAA5075126.1"/>
    </source>
</evidence>
<sequence>MQTRAERTREALVRATAELIADGRPSEAGLVNICRRAGVSRGALYHHYSSIGELTATVREQARRRLVHVVDEAFEGTPADAPERFFVALGEALRSETVVRAGMRIAADGSTGQPRLRDELLASVRERVAGVHEDTGLPAGAADLVLAVATGIEALGHTDPRWWERETLERLSGLLRPLFAPAGQGPD</sequence>
<accession>A0ABP9LGZ3</accession>
<gene>
    <name evidence="6" type="ORF">GCM10023336_63950</name>
</gene>
<evidence type="ECO:0000256" key="2">
    <source>
        <dbReference type="ARBA" id="ARBA00023125"/>
    </source>
</evidence>
<dbReference type="Proteomes" id="UP001500124">
    <property type="component" value="Unassembled WGS sequence"/>
</dbReference>
<keyword evidence="2 4" id="KW-0238">DNA-binding</keyword>
<evidence type="ECO:0000256" key="4">
    <source>
        <dbReference type="PROSITE-ProRule" id="PRU00335"/>
    </source>
</evidence>
<keyword evidence="7" id="KW-1185">Reference proteome</keyword>
<evidence type="ECO:0000259" key="5">
    <source>
        <dbReference type="PROSITE" id="PS50977"/>
    </source>
</evidence>
<protein>
    <submittedName>
        <fullName evidence="6">TetR/AcrR family transcriptional regulator</fullName>
    </submittedName>
</protein>
<dbReference type="Pfam" id="PF00440">
    <property type="entry name" value="TetR_N"/>
    <property type="match status" value="1"/>
</dbReference>
<evidence type="ECO:0000256" key="3">
    <source>
        <dbReference type="ARBA" id="ARBA00023163"/>
    </source>
</evidence>
<evidence type="ECO:0000313" key="7">
    <source>
        <dbReference type="Proteomes" id="UP001500124"/>
    </source>
</evidence>
<organism evidence="6 7">
    <name type="scientific">Streptomyces similanensis</name>
    <dbReference type="NCBI Taxonomy" id="1274988"/>
    <lineage>
        <taxon>Bacteria</taxon>
        <taxon>Bacillati</taxon>
        <taxon>Actinomycetota</taxon>
        <taxon>Actinomycetes</taxon>
        <taxon>Kitasatosporales</taxon>
        <taxon>Streptomycetaceae</taxon>
        <taxon>Streptomyces</taxon>
    </lineage>
</organism>
<dbReference type="EMBL" id="BAABKC010000112">
    <property type="protein sequence ID" value="GAA5075126.1"/>
    <property type="molecule type" value="Genomic_DNA"/>
</dbReference>
<proteinExistence type="predicted"/>
<evidence type="ECO:0000256" key="1">
    <source>
        <dbReference type="ARBA" id="ARBA00023015"/>
    </source>
</evidence>
<dbReference type="PROSITE" id="PS50977">
    <property type="entry name" value="HTH_TETR_2"/>
    <property type="match status" value="1"/>
</dbReference>
<dbReference type="InterPro" id="IPR009057">
    <property type="entry name" value="Homeodomain-like_sf"/>
</dbReference>
<keyword evidence="1" id="KW-0805">Transcription regulation</keyword>
<dbReference type="Gene3D" id="1.10.357.10">
    <property type="entry name" value="Tetracycline Repressor, domain 2"/>
    <property type="match status" value="1"/>
</dbReference>
<dbReference type="PANTHER" id="PTHR30055:SF234">
    <property type="entry name" value="HTH-TYPE TRANSCRIPTIONAL REGULATOR BETI"/>
    <property type="match status" value="1"/>
</dbReference>
<dbReference type="RefSeq" id="WP_176146810.1">
    <property type="nucleotide sequence ID" value="NZ_BAABKC010000112.1"/>
</dbReference>
<dbReference type="PANTHER" id="PTHR30055">
    <property type="entry name" value="HTH-TYPE TRANSCRIPTIONAL REGULATOR RUTR"/>
    <property type="match status" value="1"/>
</dbReference>
<reference evidence="7" key="1">
    <citation type="journal article" date="2019" name="Int. J. Syst. Evol. Microbiol.">
        <title>The Global Catalogue of Microorganisms (GCM) 10K type strain sequencing project: providing services to taxonomists for standard genome sequencing and annotation.</title>
        <authorList>
            <consortium name="The Broad Institute Genomics Platform"/>
            <consortium name="The Broad Institute Genome Sequencing Center for Infectious Disease"/>
            <person name="Wu L."/>
            <person name="Ma J."/>
        </authorList>
    </citation>
    <scope>NUCLEOTIDE SEQUENCE [LARGE SCALE GENOMIC DNA]</scope>
    <source>
        <strain evidence="7">JCM 18410</strain>
    </source>
</reference>
<dbReference type="InterPro" id="IPR001647">
    <property type="entry name" value="HTH_TetR"/>
</dbReference>
<feature type="DNA-binding region" description="H-T-H motif" evidence="4">
    <location>
        <begin position="29"/>
        <end position="48"/>
    </location>
</feature>
<dbReference type="InterPro" id="IPR050109">
    <property type="entry name" value="HTH-type_TetR-like_transc_reg"/>
</dbReference>
<name>A0ABP9LGZ3_9ACTN</name>